<keyword evidence="2" id="KW-1185">Reference proteome</keyword>
<name>A0ABN7V099_GIGMA</name>
<dbReference type="EMBL" id="CAJVQB010007877">
    <property type="protein sequence ID" value="CAG8710629.1"/>
    <property type="molecule type" value="Genomic_DNA"/>
</dbReference>
<protein>
    <submittedName>
        <fullName evidence="1">886_t:CDS:1</fullName>
    </submittedName>
</protein>
<gene>
    <name evidence="1" type="ORF">GMARGA_LOCUS12723</name>
</gene>
<organism evidence="1 2">
    <name type="scientific">Gigaspora margarita</name>
    <dbReference type="NCBI Taxonomy" id="4874"/>
    <lineage>
        <taxon>Eukaryota</taxon>
        <taxon>Fungi</taxon>
        <taxon>Fungi incertae sedis</taxon>
        <taxon>Mucoromycota</taxon>
        <taxon>Glomeromycotina</taxon>
        <taxon>Glomeromycetes</taxon>
        <taxon>Diversisporales</taxon>
        <taxon>Gigasporaceae</taxon>
        <taxon>Gigaspora</taxon>
    </lineage>
</organism>
<evidence type="ECO:0000313" key="1">
    <source>
        <dbReference type="EMBL" id="CAG8710629.1"/>
    </source>
</evidence>
<reference evidence="1 2" key="1">
    <citation type="submission" date="2021-06" db="EMBL/GenBank/DDBJ databases">
        <authorList>
            <person name="Kallberg Y."/>
            <person name="Tangrot J."/>
            <person name="Rosling A."/>
        </authorList>
    </citation>
    <scope>NUCLEOTIDE SEQUENCE [LARGE SCALE GENOMIC DNA]</scope>
    <source>
        <strain evidence="1 2">120-4 pot B 10/14</strain>
    </source>
</reference>
<comment type="caution">
    <text evidence="1">The sequence shown here is derived from an EMBL/GenBank/DDBJ whole genome shotgun (WGS) entry which is preliminary data.</text>
</comment>
<evidence type="ECO:0000313" key="2">
    <source>
        <dbReference type="Proteomes" id="UP000789901"/>
    </source>
</evidence>
<sequence>MDSNSSIINFIIPIDRSNTIVSDIDNNPGHNKRRNSRLLAYSRQLLEEENDDDEFCALVNIYREHKRHLEQDKKARTQLDIQTLDNELYEPVQDTFQRNSTSSLSSDIDTDCSLSCNNSKGINPYNGTVIDGIWNYNFQNSLNSFEGVCY</sequence>
<proteinExistence type="predicted"/>
<dbReference type="Proteomes" id="UP000789901">
    <property type="component" value="Unassembled WGS sequence"/>
</dbReference>
<accession>A0ABN7V099</accession>